<name>A0AAV7L2Y2_PLEWA</name>
<feature type="chain" id="PRO_5043675581" description="Secreted protein" evidence="1">
    <location>
        <begin position="26"/>
        <end position="149"/>
    </location>
</feature>
<evidence type="ECO:0008006" key="4">
    <source>
        <dbReference type="Google" id="ProtNLM"/>
    </source>
</evidence>
<evidence type="ECO:0000313" key="3">
    <source>
        <dbReference type="Proteomes" id="UP001066276"/>
    </source>
</evidence>
<proteinExistence type="predicted"/>
<protein>
    <recommendedName>
        <fullName evidence="4">Secreted protein</fullName>
    </recommendedName>
</protein>
<keyword evidence="3" id="KW-1185">Reference proteome</keyword>
<evidence type="ECO:0000313" key="2">
    <source>
        <dbReference type="EMBL" id="KAJ1084634.1"/>
    </source>
</evidence>
<evidence type="ECO:0000256" key="1">
    <source>
        <dbReference type="SAM" id="SignalP"/>
    </source>
</evidence>
<organism evidence="2 3">
    <name type="scientific">Pleurodeles waltl</name>
    <name type="common">Iberian ribbed newt</name>
    <dbReference type="NCBI Taxonomy" id="8319"/>
    <lineage>
        <taxon>Eukaryota</taxon>
        <taxon>Metazoa</taxon>
        <taxon>Chordata</taxon>
        <taxon>Craniata</taxon>
        <taxon>Vertebrata</taxon>
        <taxon>Euteleostomi</taxon>
        <taxon>Amphibia</taxon>
        <taxon>Batrachia</taxon>
        <taxon>Caudata</taxon>
        <taxon>Salamandroidea</taxon>
        <taxon>Salamandridae</taxon>
        <taxon>Pleurodelinae</taxon>
        <taxon>Pleurodeles</taxon>
    </lineage>
</organism>
<keyword evidence="1" id="KW-0732">Signal</keyword>
<comment type="caution">
    <text evidence="2">The sequence shown here is derived from an EMBL/GenBank/DDBJ whole genome shotgun (WGS) entry which is preliminary data.</text>
</comment>
<dbReference type="AlphaFoldDB" id="A0AAV7L2Y2"/>
<reference evidence="2" key="1">
    <citation type="journal article" date="2022" name="bioRxiv">
        <title>Sequencing and chromosome-scale assembly of the giantPleurodeles waltlgenome.</title>
        <authorList>
            <person name="Brown T."/>
            <person name="Elewa A."/>
            <person name="Iarovenko S."/>
            <person name="Subramanian E."/>
            <person name="Araus A.J."/>
            <person name="Petzold A."/>
            <person name="Susuki M."/>
            <person name="Suzuki K.-i.T."/>
            <person name="Hayashi T."/>
            <person name="Toyoda A."/>
            <person name="Oliveira C."/>
            <person name="Osipova E."/>
            <person name="Leigh N.D."/>
            <person name="Simon A."/>
            <person name="Yun M.H."/>
        </authorList>
    </citation>
    <scope>NUCLEOTIDE SEQUENCE</scope>
    <source>
        <strain evidence="2">20211129_DDA</strain>
        <tissue evidence="2">Liver</tissue>
    </source>
</reference>
<accession>A0AAV7L2Y2</accession>
<dbReference type="Proteomes" id="UP001066276">
    <property type="component" value="Chromosome 12"/>
</dbReference>
<gene>
    <name evidence="2" type="ORF">NDU88_004780</name>
</gene>
<feature type="signal peptide" evidence="1">
    <location>
        <begin position="1"/>
        <end position="25"/>
    </location>
</feature>
<sequence length="149" mass="15678">MQALCTPNFAALPAILAAVSDNVAASVGVVWTCVTRMCAGRGTPAETAPNLGSQSRLGLLASEHFNVTVAGRRSKDTYSVVECYRLPGGACGKTRQRTVIDLFVPLKSRRDLLAICCVIGGGLGTLNGGRDRSYCTSCWEAFVPGGPRQ</sequence>
<dbReference type="EMBL" id="JANPWB010000016">
    <property type="protein sequence ID" value="KAJ1084634.1"/>
    <property type="molecule type" value="Genomic_DNA"/>
</dbReference>